<keyword evidence="4" id="KW-1185">Reference proteome</keyword>
<evidence type="ECO:0000256" key="1">
    <source>
        <dbReference type="SAM" id="Phobius"/>
    </source>
</evidence>
<keyword evidence="2" id="KW-0732">Signal</keyword>
<dbReference type="Proteomes" id="UP000290809">
    <property type="component" value="Unassembled WGS sequence"/>
</dbReference>
<dbReference type="EMBL" id="QMKO01001531">
    <property type="protein sequence ID" value="RTG89036.1"/>
    <property type="molecule type" value="Genomic_DNA"/>
</dbReference>
<feature type="transmembrane region" description="Helical" evidence="1">
    <location>
        <begin position="24"/>
        <end position="47"/>
    </location>
</feature>
<sequence>MHILILLLIFIFIGKYNPEDSSFKVPLCVKLTIWSVVLITFPHLSLFSEIVIKILFPIWVFILFTLFCGTFVLIPNATGTVFGPVNLAVNYGLVFLAFVSF</sequence>
<feature type="chain" id="PRO_5019446173" evidence="2">
    <location>
        <begin position="19"/>
        <end position="101"/>
    </location>
</feature>
<keyword evidence="1" id="KW-0812">Transmembrane</keyword>
<feature type="transmembrane region" description="Helical" evidence="1">
    <location>
        <begin position="80"/>
        <end position="99"/>
    </location>
</feature>
<keyword evidence="1" id="KW-1133">Transmembrane helix</keyword>
<feature type="transmembrane region" description="Helical" evidence="1">
    <location>
        <begin position="54"/>
        <end position="74"/>
    </location>
</feature>
<proteinExistence type="predicted"/>
<dbReference type="STRING" id="6184.A0A430QMZ6"/>
<keyword evidence="1" id="KW-0472">Membrane</keyword>
<evidence type="ECO:0000256" key="2">
    <source>
        <dbReference type="SAM" id="SignalP"/>
    </source>
</evidence>
<dbReference type="AlphaFoldDB" id="A0A430QMZ6"/>
<gene>
    <name evidence="3" type="ORF">DC041_0000728</name>
</gene>
<name>A0A430QMZ6_SCHBO</name>
<feature type="signal peptide" evidence="2">
    <location>
        <begin position="1"/>
        <end position="18"/>
    </location>
</feature>
<reference evidence="3 4" key="1">
    <citation type="journal article" date="2019" name="PLoS Pathog.">
        <title>Genome sequence of the bovine parasite Schistosoma bovis Tanzania.</title>
        <authorList>
            <person name="Oey H."/>
            <person name="Zakrzewski M."/>
            <person name="Gobert G."/>
            <person name="Gravermann K."/>
            <person name="Stoye J."/>
            <person name="Jones M."/>
            <person name="Mcmanus D."/>
            <person name="Krause L."/>
        </authorList>
    </citation>
    <scope>NUCLEOTIDE SEQUENCE [LARGE SCALE GENOMIC DNA]</scope>
    <source>
        <strain evidence="3 4">TAN1997</strain>
    </source>
</reference>
<protein>
    <submittedName>
        <fullName evidence="3">Uncharacterized protein</fullName>
    </submittedName>
</protein>
<evidence type="ECO:0000313" key="4">
    <source>
        <dbReference type="Proteomes" id="UP000290809"/>
    </source>
</evidence>
<organism evidence="3 4">
    <name type="scientific">Schistosoma bovis</name>
    <name type="common">Blood fluke</name>
    <dbReference type="NCBI Taxonomy" id="6184"/>
    <lineage>
        <taxon>Eukaryota</taxon>
        <taxon>Metazoa</taxon>
        <taxon>Spiralia</taxon>
        <taxon>Lophotrochozoa</taxon>
        <taxon>Platyhelminthes</taxon>
        <taxon>Trematoda</taxon>
        <taxon>Digenea</taxon>
        <taxon>Strigeidida</taxon>
        <taxon>Schistosomatoidea</taxon>
        <taxon>Schistosomatidae</taxon>
        <taxon>Schistosoma</taxon>
    </lineage>
</organism>
<evidence type="ECO:0000313" key="3">
    <source>
        <dbReference type="EMBL" id="RTG89036.1"/>
    </source>
</evidence>
<comment type="caution">
    <text evidence="3">The sequence shown here is derived from an EMBL/GenBank/DDBJ whole genome shotgun (WGS) entry which is preliminary data.</text>
</comment>
<accession>A0A430QMZ6</accession>